<protein>
    <submittedName>
        <fullName evidence="7">Putative metabolite transport protein YyaJ</fullName>
    </submittedName>
</protein>
<dbReference type="CDD" id="cd17316">
    <property type="entry name" value="MFS_SV2_like"/>
    <property type="match status" value="1"/>
</dbReference>
<gene>
    <name evidence="7" type="primary">yyaJ</name>
    <name evidence="7" type="ORF">GCM10017566_04670</name>
</gene>
<feature type="transmembrane region" description="Helical" evidence="5">
    <location>
        <begin position="186"/>
        <end position="207"/>
    </location>
</feature>
<feature type="transmembrane region" description="Helical" evidence="5">
    <location>
        <begin position="24"/>
        <end position="43"/>
    </location>
</feature>
<feature type="transmembrane region" description="Helical" evidence="5">
    <location>
        <begin position="360"/>
        <end position="379"/>
    </location>
</feature>
<evidence type="ECO:0000256" key="2">
    <source>
        <dbReference type="ARBA" id="ARBA00022692"/>
    </source>
</evidence>
<dbReference type="PROSITE" id="PS00216">
    <property type="entry name" value="SUGAR_TRANSPORT_1"/>
    <property type="match status" value="1"/>
</dbReference>
<dbReference type="AlphaFoldDB" id="A0A8H9IUK0"/>
<feature type="transmembrane region" description="Helical" evidence="5">
    <location>
        <begin position="158"/>
        <end position="180"/>
    </location>
</feature>
<dbReference type="PROSITE" id="PS50850">
    <property type="entry name" value="MFS"/>
    <property type="match status" value="1"/>
</dbReference>
<dbReference type="PANTHER" id="PTHR23508:SF10">
    <property type="entry name" value="CARBOXYLIC ACID TRANSPORTER PROTEIN HOMOLOG"/>
    <property type="match status" value="1"/>
</dbReference>
<feature type="transmembrane region" description="Helical" evidence="5">
    <location>
        <begin position="310"/>
        <end position="328"/>
    </location>
</feature>
<feature type="transmembrane region" description="Helical" evidence="5">
    <location>
        <begin position="399"/>
        <end position="419"/>
    </location>
</feature>
<dbReference type="Proteomes" id="UP000658656">
    <property type="component" value="Unassembled WGS sequence"/>
</dbReference>
<feature type="transmembrane region" description="Helical" evidence="5">
    <location>
        <begin position="272"/>
        <end position="290"/>
    </location>
</feature>
<name>A0A8H9IUK0_9PSEU</name>
<keyword evidence="3 5" id="KW-1133">Transmembrane helix</keyword>
<comment type="caution">
    <text evidence="7">The sequence shown here is derived from an EMBL/GenBank/DDBJ whole genome shotgun (WGS) entry which is preliminary data.</text>
</comment>
<evidence type="ECO:0000256" key="4">
    <source>
        <dbReference type="ARBA" id="ARBA00023136"/>
    </source>
</evidence>
<reference evidence="7" key="1">
    <citation type="journal article" date="2014" name="Int. J. Syst. Evol. Microbiol.">
        <title>Complete genome sequence of Corynebacterium casei LMG S-19264T (=DSM 44701T), isolated from a smear-ripened cheese.</title>
        <authorList>
            <consortium name="US DOE Joint Genome Institute (JGI-PGF)"/>
            <person name="Walter F."/>
            <person name="Albersmeier A."/>
            <person name="Kalinowski J."/>
            <person name="Ruckert C."/>
        </authorList>
    </citation>
    <scope>NUCLEOTIDE SEQUENCE</scope>
    <source>
        <strain evidence="7">CGMCC 4.7679</strain>
    </source>
</reference>
<evidence type="ECO:0000313" key="7">
    <source>
        <dbReference type="EMBL" id="GHF35024.1"/>
    </source>
</evidence>
<dbReference type="Pfam" id="PF07690">
    <property type="entry name" value="MFS_1"/>
    <property type="match status" value="1"/>
</dbReference>
<dbReference type="EMBL" id="BNAV01000001">
    <property type="protein sequence ID" value="GHF35024.1"/>
    <property type="molecule type" value="Genomic_DNA"/>
</dbReference>
<feature type="transmembrane region" description="Helical" evidence="5">
    <location>
        <begin position="124"/>
        <end position="146"/>
    </location>
</feature>
<evidence type="ECO:0000256" key="5">
    <source>
        <dbReference type="SAM" id="Phobius"/>
    </source>
</evidence>
<dbReference type="InterPro" id="IPR020846">
    <property type="entry name" value="MFS_dom"/>
</dbReference>
<feature type="domain" description="Major facilitator superfamily (MFS) profile" evidence="6">
    <location>
        <begin position="33"/>
        <end position="452"/>
    </location>
</feature>
<comment type="subcellular location">
    <subcellularLocation>
        <location evidence="1">Cell membrane</location>
        <topology evidence="1">Multi-pass membrane protein</topology>
    </subcellularLocation>
</comment>
<proteinExistence type="predicted"/>
<feature type="transmembrane region" description="Helical" evidence="5">
    <location>
        <begin position="425"/>
        <end position="445"/>
    </location>
</feature>
<dbReference type="InterPro" id="IPR036259">
    <property type="entry name" value="MFS_trans_sf"/>
</dbReference>
<dbReference type="GO" id="GO:0005886">
    <property type="term" value="C:plasma membrane"/>
    <property type="evidence" value="ECO:0007669"/>
    <property type="project" value="UniProtKB-SubCell"/>
</dbReference>
<feature type="transmembrane region" description="Helical" evidence="5">
    <location>
        <begin position="99"/>
        <end position="118"/>
    </location>
</feature>
<feature type="transmembrane region" description="Helical" evidence="5">
    <location>
        <begin position="335"/>
        <end position="354"/>
    </location>
</feature>
<keyword evidence="8" id="KW-1185">Reference proteome</keyword>
<keyword evidence="2 5" id="KW-0812">Transmembrane</keyword>
<dbReference type="OrthoDB" id="9787026at2"/>
<feature type="transmembrane region" description="Helical" evidence="5">
    <location>
        <begin position="63"/>
        <end position="87"/>
    </location>
</feature>
<dbReference type="InterPro" id="IPR005829">
    <property type="entry name" value="Sugar_transporter_CS"/>
</dbReference>
<evidence type="ECO:0000259" key="6">
    <source>
        <dbReference type="PROSITE" id="PS50850"/>
    </source>
</evidence>
<sequence>MSSVRPALPPDGNSPSLRARLDRLPVRGPVLLVIVVAAVSYAFEFADMLALGSVSAPVQKELGISLSQFGTVVSATYLGLMIGASSAGWIADRWGRKRILIAGHVVTALASLAAALATGQGSLLIARLAGGIGMGTLYVIALTYLVELVPSHRRGAAVAGTYFVGSLAVTGITAFARVVVPSGPDGWRFVFGIGVIGILTLFALFRLPESPTWLKSRGLREEAEAAVAKLERAATRGGTALPEPVATVEPAAPAGPGSPATTFLRAGLVHPLVLLMLIWIAQTAIVQLMATWVPTILGLRGFSVERSLTVSTLLTIGTLVGSLAATFLAKRVQGLRAAVVLASLCAVAGGLLGFTGDVTLVILCGSVHAILFGVFSPLLNRITSEQWPTELRGRGSGLAYSAGRLAAIALPLTFTAVVSSLGPDAFGWALIVFWSVVVLGCAALAQLRRNRRGSQGSAQLSVRQLAKD</sequence>
<accession>A0A8H9IUK0</accession>
<keyword evidence="4 5" id="KW-0472">Membrane</keyword>
<dbReference type="SUPFAM" id="SSF103473">
    <property type="entry name" value="MFS general substrate transporter"/>
    <property type="match status" value="1"/>
</dbReference>
<evidence type="ECO:0000313" key="8">
    <source>
        <dbReference type="Proteomes" id="UP000658656"/>
    </source>
</evidence>
<evidence type="ECO:0000256" key="3">
    <source>
        <dbReference type="ARBA" id="ARBA00022989"/>
    </source>
</evidence>
<reference evidence="7" key="2">
    <citation type="submission" date="2020-09" db="EMBL/GenBank/DDBJ databases">
        <authorList>
            <person name="Sun Q."/>
            <person name="Zhou Y."/>
        </authorList>
    </citation>
    <scope>NUCLEOTIDE SEQUENCE</scope>
    <source>
        <strain evidence="7">CGMCC 4.7679</strain>
    </source>
</reference>
<dbReference type="PANTHER" id="PTHR23508">
    <property type="entry name" value="CARBOXYLIC ACID TRANSPORTER PROTEIN HOMOLOG"/>
    <property type="match status" value="1"/>
</dbReference>
<dbReference type="InterPro" id="IPR011701">
    <property type="entry name" value="MFS"/>
</dbReference>
<organism evidence="7 8">
    <name type="scientific">Amycolatopsis bartoniae</name>
    <dbReference type="NCBI Taxonomy" id="941986"/>
    <lineage>
        <taxon>Bacteria</taxon>
        <taxon>Bacillati</taxon>
        <taxon>Actinomycetota</taxon>
        <taxon>Actinomycetes</taxon>
        <taxon>Pseudonocardiales</taxon>
        <taxon>Pseudonocardiaceae</taxon>
        <taxon>Amycolatopsis</taxon>
    </lineage>
</organism>
<dbReference type="GO" id="GO:0046943">
    <property type="term" value="F:carboxylic acid transmembrane transporter activity"/>
    <property type="evidence" value="ECO:0007669"/>
    <property type="project" value="TreeGrafter"/>
</dbReference>
<dbReference type="Gene3D" id="1.20.1250.20">
    <property type="entry name" value="MFS general substrate transporter like domains"/>
    <property type="match status" value="1"/>
</dbReference>
<evidence type="ECO:0000256" key="1">
    <source>
        <dbReference type="ARBA" id="ARBA00004651"/>
    </source>
</evidence>